<feature type="region of interest" description="Disordered" evidence="1">
    <location>
        <begin position="641"/>
        <end position="689"/>
    </location>
</feature>
<comment type="caution">
    <text evidence="2">The sequence shown here is derived from an EMBL/GenBank/DDBJ whole genome shotgun (WGS) entry which is preliminary data.</text>
</comment>
<dbReference type="AlphaFoldDB" id="A0A9D4U1J9"/>
<feature type="region of interest" description="Disordered" evidence="1">
    <location>
        <begin position="471"/>
        <end position="511"/>
    </location>
</feature>
<accession>A0A9D4U1J9</accession>
<reference evidence="2" key="1">
    <citation type="submission" date="2021-01" db="EMBL/GenBank/DDBJ databases">
        <title>Adiantum capillus-veneris genome.</title>
        <authorList>
            <person name="Fang Y."/>
            <person name="Liao Q."/>
        </authorList>
    </citation>
    <scope>NUCLEOTIDE SEQUENCE</scope>
    <source>
        <strain evidence="2">H3</strain>
        <tissue evidence="2">Leaf</tissue>
    </source>
</reference>
<feature type="region of interest" description="Disordered" evidence="1">
    <location>
        <begin position="230"/>
        <end position="273"/>
    </location>
</feature>
<dbReference type="EMBL" id="JABFUD020000025">
    <property type="protein sequence ID" value="KAI5059268.1"/>
    <property type="molecule type" value="Genomic_DNA"/>
</dbReference>
<evidence type="ECO:0000313" key="3">
    <source>
        <dbReference type="Proteomes" id="UP000886520"/>
    </source>
</evidence>
<feature type="compositionally biased region" description="Basic and acidic residues" evidence="1">
    <location>
        <begin position="124"/>
        <end position="133"/>
    </location>
</feature>
<feature type="compositionally biased region" description="Polar residues" evidence="1">
    <location>
        <begin position="168"/>
        <end position="184"/>
    </location>
</feature>
<organism evidence="2 3">
    <name type="scientific">Adiantum capillus-veneris</name>
    <name type="common">Maidenhair fern</name>
    <dbReference type="NCBI Taxonomy" id="13818"/>
    <lineage>
        <taxon>Eukaryota</taxon>
        <taxon>Viridiplantae</taxon>
        <taxon>Streptophyta</taxon>
        <taxon>Embryophyta</taxon>
        <taxon>Tracheophyta</taxon>
        <taxon>Polypodiopsida</taxon>
        <taxon>Polypodiidae</taxon>
        <taxon>Polypodiales</taxon>
        <taxon>Pteridineae</taxon>
        <taxon>Pteridaceae</taxon>
        <taxon>Vittarioideae</taxon>
        <taxon>Adiantum</taxon>
    </lineage>
</organism>
<sequence>MQAPKEHHVVVEPAKDEDHVQNTQPAGKMKGALRKVKHKARKLKDKMKKATHTGSAAHAINDDKNYIEDERQREQGGLHSSTLRQHKDKDAHESSSDEYDTDDNNNNGTQLKYERLCSIGPSEKGSDDIEVHDGLPNAPTVGGAYWKIVNDSSPISDHDNAGLRPTIESHNYEATTNDDLQASEGSLDRVPKTKSPSDQSLEMGEFEPGRGTRDQIGVFSEDLSADGKLGIGCDNKHIAEDSEHSKSAGGVDRTLENESPTANPLKDGASEQMYRPVYEADNFPTAQTSLSINAALYGDVVATEDKLHVKDRGAQTGDDYPSNQSEDEFSFDKDKSMKNQAQTLKKSEREKEIDRAEQKKNEDNNDDGGMSNYTERWGKWSAEKLNNAVDDLALKLGDVDAVEKDVLQKTKSDVDYFDPNNLDDKMFAEQLASGMSDDANQEDAFLDGALAGSAVVMEKLQVVKDTVTSTLGYGRASPSEAPQRGGDEHLYIGQSRSSNGGDEDDKQINEEQLGFLQVTKSDVDYFNPNNMDDKMFAEQFTSGMSDDANQEDAFLDGALAGSAVVMEKLQEVKDTVASTLGYGRASPSEAPQRGGDEHLDIGQSRSSNGGDEDDKHINEEQSGFLQGIKEAVVSSFGLDSASVGEKEDAPGQLSQIDSSVEGGKRTEGANLSHEWSLDSASDVPQAAFL</sequence>
<evidence type="ECO:0000256" key="1">
    <source>
        <dbReference type="SAM" id="MobiDB-lite"/>
    </source>
</evidence>
<feature type="compositionally biased region" description="Basic and acidic residues" evidence="1">
    <location>
        <begin position="234"/>
        <end position="246"/>
    </location>
</feature>
<feature type="region of interest" description="Disordered" evidence="1">
    <location>
        <begin position="580"/>
        <end position="624"/>
    </location>
</feature>
<protein>
    <submittedName>
        <fullName evidence="2">Uncharacterized protein</fullName>
    </submittedName>
</protein>
<feature type="compositionally biased region" description="Basic residues" evidence="1">
    <location>
        <begin position="31"/>
        <end position="51"/>
    </location>
</feature>
<gene>
    <name evidence="2" type="ORF">GOP47_0025587</name>
</gene>
<feature type="compositionally biased region" description="Basic and acidic residues" evidence="1">
    <location>
        <begin position="85"/>
        <end position="95"/>
    </location>
</feature>
<name>A0A9D4U1J9_ADICA</name>
<feature type="compositionally biased region" description="Basic and acidic residues" evidence="1">
    <location>
        <begin position="1"/>
        <end position="20"/>
    </location>
</feature>
<dbReference type="Proteomes" id="UP000886520">
    <property type="component" value="Chromosome 25"/>
</dbReference>
<dbReference type="OrthoDB" id="1994071at2759"/>
<proteinExistence type="predicted"/>
<evidence type="ECO:0000313" key="2">
    <source>
        <dbReference type="EMBL" id="KAI5059268.1"/>
    </source>
</evidence>
<feature type="region of interest" description="Disordered" evidence="1">
    <location>
        <begin position="1"/>
        <end position="217"/>
    </location>
</feature>
<feature type="compositionally biased region" description="Basic and acidic residues" evidence="1">
    <location>
        <begin position="60"/>
        <end position="76"/>
    </location>
</feature>
<feature type="compositionally biased region" description="Basic and acidic residues" evidence="1">
    <location>
        <begin position="345"/>
        <end position="363"/>
    </location>
</feature>
<feature type="region of interest" description="Disordered" evidence="1">
    <location>
        <begin position="311"/>
        <end position="374"/>
    </location>
</feature>
<keyword evidence="3" id="KW-1185">Reference proteome</keyword>